<evidence type="ECO:0000313" key="1">
    <source>
        <dbReference type="EMBL" id="JAD18581.1"/>
    </source>
</evidence>
<organism evidence="1">
    <name type="scientific">Arundo donax</name>
    <name type="common">Giant reed</name>
    <name type="synonym">Donax arundinaceus</name>
    <dbReference type="NCBI Taxonomy" id="35708"/>
    <lineage>
        <taxon>Eukaryota</taxon>
        <taxon>Viridiplantae</taxon>
        <taxon>Streptophyta</taxon>
        <taxon>Embryophyta</taxon>
        <taxon>Tracheophyta</taxon>
        <taxon>Spermatophyta</taxon>
        <taxon>Magnoliopsida</taxon>
        <taxon>Liliopsida</taxon>
        <taxon>Poales</taxon>
        <taxon>Poaceae</taxon>
        <taxon>PACMAD clade</taxon>
        <taxon>Arundinoideae</taxon>
        <taxon>Arundineae</taxon>
        <taxon>Arundo</taxon>
    </lineage>
</organism>
<reference evidence="1" key="2">
    <citation type="journal article" date="2015" name="Data Brief">
        <title>Shoot transcriptome of the giant reed, Arundo donax.</title>
        <authorList>
            <person name="Barrero R.A."/>
            <person name="Guerrero F.D."/>
            <person name="Moolhuijzen P."/>
            <person name="Goolsby J.A."/>
            <person name="Tidwell J."/>
            <person name="Bellgard S.E."/>
            <person name="Bellgard M.I."/>
        </authorList>
    </citation>
    <scope>NUCLEOTIDE SEQUENCE</scope>
    <source>
        <tissue evidence="1">Shoot tissue taken approximately 20 cm above the soil surface</tissue>
    </source>
</reference>
<protein>
    <submittedName>
        <fullName evidence="1">Uncharacterized protein</fullName>
    </submittedName>
</protein>
<name>A0A0A8XXK4_ARUDO</name>
<proteinExistence type="predicted"/>
<reference evidence="1" key="1">
    <citation type="submission" date="2014-09" db="EMBL/GenBank/DDBJ databases">
        <authorList>
            <person name="Magalhaes I.L.F."/>
            <person name="Oliveira U."/>
            <person name="Santos F.R."/>
            <person name="Vidigal T.H.D.A."/>
            <person name="Brescovit A.D."/>
            <person name="Santos A.J."/>
        </authorList>
    </citation>
    <scope>NUCLEOTIDE SEQUENCE</scope>
    <source>
        <tissue evidence="1">Shoot tissue taken approximately 20 cm above the soil surface</tissue>
    </source>
</reference>
<sequence length="15" mass="1793">MLTSLRGELFFEPPR</sequence>
<dbReference type="EMBL" id="GBRH01279314">
    <property type="protein sequence ID" value="JAD18581.1"/>
    <property type="molecule type" value="Transcribed_RNA"/>
</dbReference>
<accession>A0A0A8XXK4</accession>